<feature type="domain" description="DUF2062" evidence="2">
    <location>
        <begin position="27"/>
        <end position="159"/>
    </location>
</feature>
<dbReference type="Pfam" id="PF09835">
    <property type="entry name" value="DUF2062"/>
    <property type="match status" value="1"/>
</dbReference>
<evidence type="ECO:0000256" key="1">
    <source>
        <dbReference type="SAM" id="Phobius"/>
    </source>
</evidence>
<keyword evidence="1" id="KW-0812">Transmembrane</keyword>
<keyword evidence="1" id="KW-0472">Membrane</keyword>
<name>A0AA51N8T6_9BACT</name>
<dbReference type="Proteomes" id="UP001244443">
    <property type="component" value="Chromosome"/>
</dbReference>
<feature type="transmembrane region" description="Helical" evidence="1">
    <location>
        <begin position="42"/>
        <end position="71"/>
    </location>
</feature>
<dbReference type="EMBL" id="CP129970">
    <property type="protein sequence ID" value="WMN06630.1"/>
    <property type="molecule type" value="Genomic_DNA"/>
</dbReference>
<dbReference type="PANTHER" id="PTHR40547">
    <property type="entry name" value="SLL0298 PROTEIN"/>
    <property type="match status" value="1"/>
</dbReference>
<feature type="transmembrane region" description="Helical" evidence="1">
    <location>
        <begin position="78"/>
        <end position="97"/>
    </location>
</feature>
<dbReference type="InterPro" id="IPR018639">
    <property type="entry name" value="DUF2062"/>
</dbReference>
<feature type="transmembrane region" description="Helical" evidence="1">
    <location>
        <begin position="129"/>
        <end position="152"/>
    </location>
</feature>
<proteinExistence type="predicted"/>
<reference evidence="3" key="1">
    <citation type="submission" date="2023-08" db="EMBL/GenBank/DDBJ databases">
        <title>Comparative genomics and taxonomic characterization of three novel marine species of genus Marivirga.</title>
        <authorList>
            <person name="Muhammad N."/>
            <person name="Kim S.-G."/>
        </authorList>
    </citation>
    <scope>NUCLEOTIDE SEQUENCE [LARGE SCALE GENOMIC DNA]</scope>
    <source>
        <strain evidence="3">ABR2-2</strain>
    </source>
</reference>
<organism evidence="3 4">
    <name type="scientific">Marivirga arenosa</name>
    <dbReference type="NCBI Taxonomy" id="3059076"/>
    <lineage>
        <taxon>Bacteria</taxon>
        <taxon>Pseudomonadati</taxon>
        <taxon>Bacteroidota</taxon>
        <taxon>Cytophagia</taxon>
        <taxon>Cytophagales</taxon>
        <taxon>Marivirgaceae</taxon>
        <taxon>Marivirga</taxon>
    </lineage>
</organism>
<keyword evidence="4" id="KW-1185">Reference proteome</keyword>
<keyword evidence="1" id="KW-1133">Transmembrane helix</keyword>
<dbReference type="AlphaFoldDB" id="A0AA51N8T6"/>
<protein>
    <submittedName>
        <fullName evidence="3">DUF2062 domain-containing protein</fullName>
    </submittedName>
</protein>
<evidence type="ECO:0000259" key="2">
    <source>
        <dbReference type="Pfam" id="PF09835"/>
    </source>
</evidence>
<gene>
    <name evidence="3" type="ORF">QYS48_33140</name>
</gene>
<sequence>MATKLKKWALRYFRYYKDKFIFKLKRYTIAILTSNKSDFSIAFSYAFGTLIALLPTPGFSTAIGIGFIAVFKQLNKMAVLLSMLVWNGITIIPIYWLSFKLGKFISNTLPDVRVENEVLQQILLYFKQFALGNLALTIPISIASYFIALVLLQIARKLRLRKVEGRRKITA</sequence>
<evidence type="ECO:0000313" key="3">
    <source>
        <dbReference type="EMBL" id="WMN06630.1"/>
    </source>
</evidence>
<evidence type="ECO:0000313" key="4">
    <source>
        <dbReference type="Proteomes" id="UP001244443"/>
    </source>
</evidence>
<accession>A0AA51N8T6</accession>
<dbReference type="PANTHER" id="PTHR40547:SF1">
    <property type="entry name" value="SLL0298 PROTEIN"/>
    <property type="match status" value="1"/>
</dbReference>
<dbReference type="RefSeq" id="WP_308356514.1">
    <property type="nucleotide sequence ID" value="NZ_CP129970.2"/>
</dbReference>